<reference evidence="5 6" key="1">
    <citation type="submission" date="2019-06" db="EMBL/GenBank/DDBJ databases">
        <title>New taxonomy in bacterial strain CC-CFT640, isolated from vineyard.</title>
        <authorList>
            <person name="Lin S.-Y."/>
            <person name="Tsai C.-F."/>
            <person name="Young C.-C."/>
        </authorList>
    </citation>
    <scope>NUCLEOTIDE SEQUENCE [LARGE SCALE GENOMIC DNA]</scope>
    <source>
        <strain evidence="5 6">CC-CFT640</strain>
    </source>
</reference>
<evidence type="ECO:0000313" key="5">
    <source>
        <dbReference type="EMBL" id="TXL81869.1"/>
    </source>
</evidence>
<dbReference type="Gene3D" id="3.20.20.100">
    <property type="entry name" value="NADP-dependent oxidoreductase domain"/>
    <property type="match status" value="1"/>
</dbReference>
<dbReference type="PANTHER" id="PTHR43638">
    <property type="entry name" value="OXIDOREDUCTASE, ALDO/KETO REDUCTASE FAMILY PROTEIN"/>
    <property type="match status" value="1"/>
</dbReference>
<dbReference type="InterPro" id="IPR018170">
    <property type="entry name" value="Aldo/ket_reductase_CS"/>
</dbReference>
<evidence type="ECO:0000256" key="1">
    <source>
        <dbReference type="PIRSR" id="PIRSR000097-1"/>
    </source>
</evidence>
<proteinExistence type="predicted"/>
<dbReference type="RefSeq" id="WP_147845225.1">
    <property type="nucleotide sequence ID" value="NZ_VDUZ01000002.1"/>
</dbReference>
<keyword evidence="6" id="KW-1185">Reference proteome</keyword>
<sequence>MTIPTVELPSGARMPTFGIGTWRMGEDRRRRKDETDAIRHGVDLGFTLIDTAEMYGDGGAEEAIADAIAGRRDGLFIVSKVYPHNASRRGAVAACERSLKRLRIERIDLYLLHWIGSVPFEETIAAFQKLKDDGKIGDWGVSNFDVDDLQSWDEKDGGRCAANQVMFNLARRGVEFDLLPWMRQRRMPLMAYSPFDQGPLARDRTLKAIADRHGATPAQIALAWLLQLPGVVAIPKSADKGRLSENFAALKVKLTDADLAELDRAFPPPRNKRSLPIV</sequence>
<dbReference type="InterPro" id="IPR036812">
    <property type="entry name" value="NAD(P)_OxRdtase_dom_sf"/>
</dbReference>
<dbReference type="InterPro" id="IPR023210">
    <property type="entry name" value="NADP_OxRdtase_dom"/>
</dbReference>
<dbReference type="PIRSF" id="PIRSF000097">
    <property type="entry name" value="AKR"/>
    <property type="match status" value="1"/>
</dbReference>
<protein>
    <submittedName>
        <fullName evidence="5">Aldo/keto reductase</fullName>
    </submittedName>
</protein>
<dbReference type="GO" id="GO:0016491">
    <property type="term" value="F:oxidoreductase activity"/>
    <property type="evidence" value="ECO:0007669"/>
    <property type="project" value="InterPro"/>
</dbReference>
<dbReference type="SUPFAM" id="SSF51430">
    <property type="entry name" value="NAD(P)-linked oxidoreductase"/>
    <property type="match status" value="1"/>
</dbReference>
<dbReference type="PANTHER" id="PTHR43638:SF3">
    <property type="entry name" value="ALDEHYDE REDUCTASE"/>
    <property type="match status" value="1"/>
</dbReference>
<gene>
    <name evidence="5" type="ORF">FHP25_02040</name>
</gene>
<dbReference type="Pfam" id="PF00248">
    <property type="entry name" value="Aldo_ket_red"/>
    <property type="match status" value="1"/>
</dbReference>
<name>A0A5C8PVC9_9HYPH</name>
<accession>A0A5C8PVC9</accession>
<dbReference type="EMBL" id="VDUZ01000002">
    <property type="protein sequence ID" value="TXL81869.1"/>
    <property type="molecule type" value="Genomic_DNA"/>
</dbReference>
<evidence type="ECO:0000256" key="3">
    <source>
        <dbReference type="PIRSR" id="PIRSR000097-3"/>
    </source>
</evidence>
<feature type="domain" description="NADP-dependent oxidoreductase" evidence="4">
    <location>
        <begin position="18"/>
        <end position="264"/>
    </location>
</feature>
<evidence type="ECO:0000259" key="4">
    <source>
        <dbReference type="Pfam" id="PF00248"/>
    </source>
</evidence>
<dbReference type="PRINTS" id="PR00069">
    <property type="entry name" value="ALDKETRDTASE"/>
</dbReference>
<dbReference type="CDD" id="cd19138">
    <property type="entry name" value="AKR_YeaE"/>
    <property type="match status" value="1"/>
</dbReference>
<comment type="caution">
    <text evidence="5">The sequence shown here is derived from an EMBL/GenBank/DDBJ whole genome shotgun (WGS) entry which is preliminary data.</text>
</comment>
<feature type="active site" description="Proton donor" evidence="1">
    <location>
        <position position="55"/>
    </location>
</feature>
<evidence type="ECO:0000256" key="2">
    <source>
        <dbReference type="PIRSR" id="PIRSR000097-2"/>
    </source>
</evidence>
<dbReference type="InterPro" id="IPR020471">
    <property type="entry name" value="AKR"/>
</dbReference>
<feature type="binding site" evidence="2">
    <location>
        <position position="113"/>
    </location>
    <ligand>
        <name>substrate</name>
    </ligand>
</feature>
<dbReference type="AlphaFoldDB" id="A0A5C8PVC9"/>
<dbReference type="Proteomes" id="UP000321638">
    <property type="component" value="Unassembled WGS sequence"/>
</dbReference>
<organism evidence="5 6">
    <name type="scientific">Vineibacter terrae</name>
    <dbReference type="NCBI Taxonomy" id="2586908"/>
    <lineage>
        <taxon>Bacteria</taxon>
        <taxon>Pseudomonadati</taxon>
        <taxon>Pseudomonadota</taxon>
        <taxon>Alphaproteobacteria</taxon>
        <taxon>Hyphomicrobiales</taxon>
        <taxon>Vineibacter</taxon>
    </lineage>
</organism>
<feature type="site" description="Lowers pKa of active site Tyr" evidence="3">
    <location>
        <position position="80"/>
    </location>
</feature>
<dbReference type="OrthoDB" id="9772407at2"/>
<dbReference type="PROSITE" id="PS00063">
    <property type="entry name" value="ALDOKETO_REDUCTASE_3"/>
    <property type="match status" value="1"/>
</dbReference>
<evidence type="ECO:0000313" key="6">
    <source>
        <dbReference type="Proteomes" id="UP000321638"/>
    </source>
</evidence>